<gene>
    <name evidence="3" type="ORF">A7J05_16950</name>
    <name evidence="4" type="ORF">I8755_20435</name>
</gene>
<reference evidence="3 5" key="1">
    <citation type="submission" date="2016-05" db="EMBL/GenBank/DDBJ databases">
        <authorList>
            <person name="Gu J."/>
        </authorList>
    </citation>
    <scope>NUCLEOTIDE SEQUENCE [LARGE SCALE GENOMIC DNA]</scope>
    <source>
        <strain evidence="3 5">ACCC40021</strain>
    </source>
</reference>
<dbReference type="EMBL" id="CP065959">
    <property type="protein sequence ID" value="QQC90510.1"/>
    <property type="molecule type" value="Genomic_DNA"/>
</dbReference>
<sequence length="192" mass="19057">MRALPVRRIATTTLCATLLLGTAGPALASADSASREETRTAPRAPVMTPKAMLAEAKRLQDAGGVITPAADLLVAVLEAEGYRLSAAEAAKHAQAVRTEARKVSARQPAAPAAAPAARAPEPPAGSLPALQKTVDNMLKATTTGDATGVVREGRSLVTGLLQGVLGGLGGAAQPAPAPAAAPAAGPQQTPAT</sequence>
<feature type="signal peptide" evidence="2">
    <location>
        <begin position="1"/>
        <end position="28"/>
    </location>
</feature>
<evidence type="ECO:0000256" key="2">
    <source>
        <dbReference type="SAM" id="SignalP"/>
    </source>
</evidence>
<dbReference type="EMBL" id="CP015588">
    <property type="protein sequence ID" value="APY87196.1"/>
    <property type="molecule type" value="Genomic_DNA"/>
</dbReference>
<reference evidence="4 6" key="2">
    <citation type="submission" date="2020-12" db="EMBL/GenBank/DDBJ databases">
        <title>Identification and biosynthesis of polyene macrolides produced by Streptomyces alfalfae Men-myco-93-63.</title>
        <authorList>
            <person name="Liu D."/>
            <person name="Li Y."/>
            <person name="Liu L."/>
            <person name="Han X."/>
            <person name="Shen F."/>
        </authorList>
    </citation>
    <scope>NUCLEOTIDE SEQUENCE [LARGE SCALE GENOMIC DNA]</scope>
    <source>
        <strain evidence="4 6">Men-myco-93-63</strain>
    </source>
</reference>
<dbReference type="Proteomes" id="UP000187191">
    <property type="component" value="Chromosome"/>
</dbReference>
<feature type="region of interest" description="Disordered" evidence="1">
    <location>
        <begin position="171"/>
        <end position="192"/>
    </location>
</feature>
<dbReference type="Proteomes" id="UP000596130">
    <property type="component" value="Chromosome"/>
</dbReference>
<organism evidence="4 6">
    <name type="scientific">Streptomyces alfalfae</name>
    <dbReference type="NCBI Taxonomy" id="1642299"/>
    <lineage>
        <taxon>Bacteria</taxon>
        <taxon>Bacillati</taxon>
        <taxon>Actinomycetota</taxon>
        <taxon>Actinomycetes</taxon>
        <taxon>Kitasatosporales</taxon>
        <taxon>Streptomycetaceae</taxon>
        <taxon>Streptomyces</taxon>
    </lineage>
</organism>
<proteinExistence type="predicted"/>
<evidence type="ECO:0000313" key="6">
    <source>
        <dbReference type="Proteomes" id="UP000596130"/>
    </source>
</evidence>
<name>A0A1P8THT1_9ACTN</name>
<dbReference type="AlphaFoldDB" id="A0A1P8THT1"/>
<evidence type="ECO:0000256" key="1">
    <source>
        <dbReference type="SAM" id="MobiDB-lite"/>
    </source>
</evidence>
<evidence type="ECO:0008006" key="7">
    <source>
        <dbReference type="Google" id="ProtNLM"/>
    </source>
</evidence>
<keyword evidence="2" id="KW-0732">Signal</keyword>
<dbReference type="KEGG" id="ssia:A7J05_16950"/>
<accession>A0A1P8THT1</accession>
<protein>
    <recommendedName>
        <fullName evidence="7">Secreted protein</fullName>
    </recommendedName>
</protein>
<keyword evidence="5" id="KW-1185">Reference proteome</keyword>
<feature type="region of interest" description="Disordered" evidence="1">
    <location>
        <begin position="102"/>
        <end position="129"/>
    </location>
</feature>
<feature type="chain" id="PRO_5043148554" description="Secreted protein" evidence="2">
    <location>
        <begin position="29"/>
        <end position="192"/>
    </location>
</feature>
<evidence type="ECO:0000313" key="5">
    <source>
        <dbReference type="Proteomes" id="UP000187191"/>
    </source>
</evidence>
<feature type="compositionally biased region" description="Low complexity" evidence="1">
    <location>
        <begin position="105"/>
        <end position="119"/>
    </location>
</feature>
<evidence type="ECO:0000313" key="4">
    <source>
        <dbReference type="EMBL" id="QQC90510.1"/>
    </source>
</evidence>
<evidence type="ECO:0000313" key="3">
    <source>
        <dbReference type="EMBL" id="APY87196.1"/>
    </source>
</evidence>
<dbReference type="RefSeq" id="WP_062774710.1">
    <property type="nucleotide sequence ID" value="NZ_CP015588.1"/>
</dbReference>